<evidence type="ECO:0000259" key="1">
    <source>
        <dbReference type="Pfam" id="PF12705"/>
    </source>
</evidence>
<dbReference type="InterPro" id="IPR027417">
    <property type="entry name" value="P-loop_NTPase"/>
</dbReference>
<gene>
    <name evidence="2" type="ORF">FHS30_001367</name>
</gene>
<dbReference type="AlphaFoldDB" id="A0A839UKL8"/>
<dbReference type="Proteomes" id="UP000559987">
    <property type="component" value="Unassembled WGS sequence"/>
</dbReference>
<dbReference type="NCBIfam" id="TIGR03623">
    <property type="entry name" value="probable DNA repair protein"/>
    <property type="match status" value="1"/>
</dbReference>
<evidence type="ECO:0000313" key="2">
    <source>
        <dbReference type="EMBL" id="MBB3168183.1"/>
    </source>
</evidence>
<dbReference type="InterPro" id="IPR019925">
    <property type="entry name" value="DNA_repair_protein_predicted"/>
</dbReference>
<proteinExistence type="predicted"/>
<dbReference type="Gene3D" id="3.40.50.300">
    <property type="entry name" value="P-loop containing nucleotide triphosphate hydrolases"/>
    <property type="match status" value="1"/>
</dbReference>
<dbReference type="RefSeq" id="WP_183909669.1">
    <property type="nucleotide sequence ID" value="NZ_JACHXZ010000002.1"/>
</dbReference>
<reference evidence="2 3" key="1">
    <citation type="submission" date="2020-08" db="EMBL/GenBank/DDBJ databases">
        <title>Genomic Encyclopedia of Type Strains, Phase III (KMG-III): the genomes of soil and plant-associated and newly described type strains.</title>
        <authorList>
            <person name="Whitman W."/>
        </authorList>
    </citation>
    <scope>NUCLEOTIDE SEQUENCE [LARGE SCALE GENOMIC DNA]</scope>
    <source>
        <strain evidence="2 3">CECT 8571</strain>
    </source>
</reference>
<protein>
    <submittedName>
        <fullName evidence="2">Putative DNA repair protein</fullName>
    </submittedName>
</protein>
<dbReference type="EMBL" id="JACHXZ010000002">
    <property type="protein sequence ID" value="MBB3168183.1"/>
    <property type="molecule type" value="Genomic_DNA"/>
</dbReference>
<dbReference type="Pfam" id="PF12705">
    <property type="entry name" value="PDDEXK_1"/>
    <property type="match status" value="1"/>
</dbReference>
<name>A0A839UKL8_9GAMM</name>
<comment type="caution">
    <text evidence="2">The sequence shown here is derived from an EMBL/GenBank/DDBJ whole genome shotgun (WGS) entry which is preliminary data.</text>
</comment>
<evidence type="ECO:0000313" key="3">
    <source>
        <dbReference type="Proteomes" id="UP000559987"/>
    </source>
</evidence>
<dbReference type="SUPFAM" id="SSF52540">
    <property type="entry name" value="P-loop containing nucleoside triphosphate hydrolases"/>
    <property type="match status" value="1"/>
</dbReference>
<keyword evidence="3" id="KW-1185">Reference proteome</keyword>
<dbReference type="InterPro" id="IPR038726">
    <property type="entry name" value="PDDEXK_AddAB-type"/>
</dbReference>
<feature type="domain" description="PD-(D/E)XK endonuclease-like" evidence="1">
    <location>
        <begin position="596"/>
        <end position="839"/>
    </location>
</feature>
<organism evidence="2 3">
    <name type="scientific">Simiduia aestuariiviva</name>
    <dbReference type="NCBI Taxonomy" id="1510459"/>
    <lineage>
        <taxon>Bacteria</taxon>
        <taxon>Pseudomonadati</taxon>
        <taxon>Pseudomonadota</taxon>
        <taxon>Gammaproteobacteria</taxon>
        <taxon>Cellvibrionales</taxon>
        <taxon>Cellvibrionaceae</taxon>
        <taxon>Simiduia</taxon>
    </lineage>
</organism>
<accession>A0A839UKL8</accession>
<sequence length="873" mass="98173">MINLQSLTVPLDKGALILTPNNRLKNKLLLTWAAQQPDVRKAPNIHSFSDWIESAWLELQRQGEQQALKIIASTPVRRQLWAQALQLEDDVDPLVHPRLLIDQLDQAYSYLKLWQVSAEQWQIYGQVDEQRRLTRWIDHVEREAESLGLMFDEQRLALLLEAKAARPQPAHPVYLLNFDTLAPLHRQLLNASFAELIPIHSNNEPAQQTQRLICKDPKQELQAATEWAFNALQADPSQRIAIVDPNLGKNRARLERALARVFEPSHHRPTSPRFTMPFNFSAGTPLAQCPLVHQLLGSLRWPKTQSQCIAWLNSPFIGHSEDAELRRWVSCFLQESGRSEVSLGHLEQAILAYQNYAGPGPAVQRWQDGLSALQDWPARATGREWAAHILTSLQQLNWPGPRVLDSEEHQQASQLLTLLDRLSEADLLNRLLSAADARHWLNELASRQPFQPQTPESPLQILGTLESAGLAFNQLWVLGMDDTQWPPPAAPNPLLPAALQRDLEMPHASADRELAFCQSLTRNFLCAARRVVFSHAARDGDRELNTSPLINHLPLLPDPSPEPPRWHQAPLEWLATHQAPAVSPAERVRLRGGSSMLQKQARCPLAAFMALRLGARRPAQAQPGLNALDRGHLLHQTLFYFWREQPSLAALDDAALEAHLQKALDLAIAELPALANTRFMALERERLNRLLRPWLAFERDRPNFAPIGLEQALEYTLGDLPMSLRLDRIDSVGQQWLLIDYKSGASHIGKWLGTRPEEPQLPLYAVALADAGEPVAGIAFAELRQTKQSLQGIGNPQLSPGIKAPDDRYVGHQDWPELIEHWRAVLTHLANELLEGHTPLAFSSPQSHQYAAELAPLLRTSEQPELSSKGISS</sequence>